<dbReference type="Proteomes" id="UP001589793">
    <property type="component" value="Unassembled WGS sequence"/>
</dbReference>
<proteinExistence type="predicted"/>
<sequence>MTDDTIRALWDAIEARTSDPVEQLELARQERIRASRRLPDHLDYRDPALSVPGRIDAERRRPRRRTP</sequence>
<gene>
    <name evidence="2" type="ORF">ACFFF6_06020</name>
</gene>
<reference evidence="2 3" key="1">
    <citation type="submission" date="2024-09" db="EMBL/GenBank/DDBJ databases">
        <authorList>
            <person name="Sun Q."/>
            <person name="Mori K."/>
        </authorList>
    </citation>
    <scope>NUCLEOTIDE SEQUENCE [LARGE SCALE GENOMIC DNA]</scope>
    <source>
        <strain evidence="2 3">CICC 10874</strain>
    </source>
</reference>
<feature type="compositionally biased region" description="Basic and acidic residues" evidence="1">
    <location>
        <begin position="36"/>
        <end position="46"/>
    </location>
</feature>
<evidence type="ECO:0000313" key="3">
    <source>
        <dbReference type="Proteomes" id="UP001589793"/>
    </source>
</evidence>
<protein>
    <submittedName>
        <fullName evidence="2">Uncharacterized protein</fullName>
    </submittedName>
</protein>
<name>A0ABV6RC34_9MICO</name>
<evidence type="ECO:0000256" key="1">
    <source>
        <dbReference type="SAM" id="MobiDB-lite"/>
    </source>
</evidence>
<feature type="region of interest" description="Disordered" evidence="1">
    <location>
        <begin position="36"/>
        <end position="67"/>
    </location>
</feature>
<dbReference type="RefSeq" id="WP_376979131.1">
    <property type="nucleotide sequence ID" value="NZ_JBHLSV010000005.1"/>
</dbReference>
<organism evidence="2 3">
    <name type="scientific">Brachybacterium hainanense</name>
    <dbReference type="NCBI Taxonomy" id="1541174"/>
    <lineage>
        <taxon>Bacteria</taxon>
        <taxon>Bacillati</taxon>
        <taxon>Actinomycetota</taxon>
        <taxon>Actinomycetes</taxon>
        <taxon>Micrococcales</taxon>
        <taxon>Dermabacteraceae</taxon>
        <taxon>Brachybacterium</taxon>
    </lineage>
</organism>
<accession>A0ABV6RC34</accession>
<evidence type="ECO:0000313" key="2">
    <source>
        <dbReference type="EMBL" id="MFC0673508.1"/>
    </source>
</evidence>
<comment type="caution">
    <text evidence="2">The sequence shown here is derived from an EMBL/GenBank/DDBJ whole genome shotgun (WGS) entry which is preliminary data.</text>
</comment>
<keyword evidence="3" id="KW-1185">Reference proteome</keyword>
<dbReference type="EMBL" id="JBHLSV010000005">
    <property type="protein sequence ID" value="MFC0673508.1"/>
    <property type="molecule type" value="Genomic_DNA"/>
</dbReference>